<feature type="transmembrane region" description="Helical" evidence="13">
    <location>
        <begin position="6"/>
        <end position="25"/>
    </location>
</feature>
<dbReference type="PRINTS" id="PR00044">
    <property type="entry name" value="LEUZIPPRMYC"/>
</dbReference>
<evidence type="ECO:0000256" key="13">
    <source>
        <dbReference type="SAM" id="Phobius"/>
    </source>
</evidence>
<keyword evidence="9" id="KW-0539">Nucleus</keyword>
<dbReference type="CDD" id="cd11406">
    <property type="entry name" value="bHLHzip_Max"/>
    <property type="match status" value="1"/>
</dbReference>
<keyword evidence="4" id="KW-0597">Phosphoprotein</keyword>
<keyword evidence="13" id="KW-1133">Transmembrane helix</keyword>
<dbReference type="InterPro" id="IPR002418">
    <property type="entry name" value="Tscrpt_reg_Myc"/>
</dbReference>
<dbReference type="FunFam" id="4.10.280.10:FF:000023">
    <property type="entry name" value="MAX isoform 13"/>
    <property type="match status" value="1"/>
</dbReference>
<evidence type="ECO:0000256" key="3">
    <source>
        <dbReference type="ARBA" id="ARBA00022491"/>
    </source>
</evidence>
<feature type="compositionally biased region" description="Basic residues" evidence="12">
    <location>
        <begin position="305"/>
        <end position="315"/>
    </location>
</feature>
<dbReference type="AlphaFoldDB" id="A0A6J1RG40"/>
<reference evidence="16" key="1">
    <citation type="submission" date="2025-08" db="UniProtKB">
        <authorList>
            <consortium name="RefSeq"/>
        </authorList>
    </citation>
    <scope>IDENTIFICATION</scope>
    <source>
        <tissue evidence="16">Whole body</tissue>
    </source>
</reference>
<protein>
    <recommendedName>
        <fullName evidence="2">Protein max</fullName>
    </recommendedName>
    <alternativeName>
        <fullName evidence="10">Myc-associated factor X</fullName>
    </alternativeName>
</protein>
<dbReference type="GO" id="GO:0003700">
    <property type="term" value="F:DNA-binding transcription factor activity"/>
    <property type="evidence" value="ECO:0007669"/>
    <property type="project" value="InterPro"/>
</dbReference>
<evidence type="ECO:0000256" key="2">
    <source>
        <dbReference type="ARBA" id="ARBA00017633"/>
    </source>
</evidence>
<evidence type="ECO:0000313" key="16">
    <source>
        <dbReference type="RefSeq" id="XP_024893293.1"/>
    </source>
</evidence>
<keyword evidence="15" id="KW-1185">Reference proteome</keyword>
<evidence type="ECO:0000256" key="9">
    <source>
        <dbReference type="ARBA" id="ARBA00023242"/>
    </source>
</evidence>
<keyword evidence="8" id="KW-0804">Transcription</keyword>
<dbReference type="GeneID" id="112468384"/>
<evidence type="ECO:0000256" key="1">
    <source>
        <dbReference type="ARBA" id="ARBA00007628"/>
    </source>
</evidence>
<name>A0A6J1RG40_9HYME</name>
<sequence>MDNFTLYIICVGIVLIGLGCSCLCGKCRAPARQRIDLLHLQLQLIGLHPRRHVTDRLALGVVQAEEEARDPTVPAAVVQHHPGAGLRQPGLQVDVSPDVSHHQSPVSPVASTPITTLPRSTDRTPDPGPPAAAYHALVLSSYISLCFFLTDSRGASMMSDDDRDIDIESDDGDDSDSRLRHSNNTQYYSQAEKRAHHNALERKRRDHIKDSFTSLKDAVPTLQGEKVASRAQILKKAADYIVSMRRRNGSHQQDIDDLRKQNAYLENEIHNLERSLGLSKSESPAICEYTPSESSDSETGETIRQPKKLKMASLH</sequence>
<gene>
    <name evidence="16" type="primary">LOC112468384</name>
</gene>
<evidence type="ECO:0000256" key="4">
    <source>
        <dbReference type="ARBA" id="ARBA00022553"/>
    </source>
</evidence>
<evidence type="ECO:0000256" key="11">
    <source>
        <dbReference type="SAM" id="Coils"/>
    </source>
</evidence>
<keyword evidence="6" id="KW-0238">DNA-binding</keyword>
<keyword evidence="11" id="KW-0175">Coiled coil</keyword>
<feature type="region of interest" description="Disordered" evidence="12">
    <location>
        <begin position="96"/>
        <end position="129"/>
    </location>
</feature>
<evidence type="ECO:0000256" key="5">
    <source>
        <dbReference type="ARBA" id="ARBA00023015"/>
    </source>
</evidence>
<dbReference type="InterPro" id="IPR036638">
    <property type="entry name" value="HLH_DNA-bd_sf"/>
</dbReference>
<feature type="compositionally biased region" description="Polar residues" evidence="12">
    <location>
        <begin position="102"/>
        <end position="119"/>
    </location>
</feature>
<feature type="coiled-coil region" evidence="11">
    <location>
        <begin position="241"/>
        <end position="275"/>
    </location>
</feature>
<dbReference type="Gene3D" id="4.10.280.10">
    <property type="entry name" value="Helix-loop-helix DNA-binding domain"/>
    <property type="match status" value="1"/>
</dbReference>
<dbReference type="GO" id="GO:0003677">
    <property type="term" value="F:DNA binding"/>
    <property type="evidence" value="ECO:0007669"/>
    <property type="project" value="UniProtKB-KW"/>
</dbReference>
<dbReference type="PROSITE" id="PS50888">
    <property type="entry name" value="BHLH"/>
    <property type="match status" value="1"/>
</dbReference>
<dbReference type="RefSeq" id="XP_024893293.1">
    <property type="nucleotide sequence ID" value="XM_025037525.1"/>
</dbReference>
<feature type="region of interest" description="Disordered" evidence="12">
    <location>
        <begin position="158"/>
        <end position="184"/>
    </location>
</feature>
<comment type="similarity">
    <text evidence="1">Belongs to the MAX family.</text>
</comment>
<evidence type="ECO:0000259" key="14">
    <source>
        <dbReference type="PROSITE" id="PS50888"/>
    </source>
</evidence>
<evidence type="ECO:0000256" key="7">
    <source>
        <dbReference type="ARBA" id="ARBA00023159"/>
    </source>
</evidence>
<dbReference type="Proteomes" id="UP000504618">
    <property type="component" value="Unplaced"/>
</dbReference>
<dbReference type="GO" id="GO:0090575">
    <property type="term" value="C:RNA polymerase II transcription regulator complex"/>
    <property type="evidence" value="ECO:0007669"/>
    <property type="project" value="TreeGrafter"/>
</dbReference>
<keyword evidence="7" id="KW-0010">Activator</keyword>
<organism evidence="15 16">
    <name type="scientific">Temnothorax curvispinosus</name>
    <dbReference type="NCBI Taxonomy" id="300111"/>
    <lineage>
        <taxon>Eukaryota</taxon>
        <taxon>Metazoa</taxon>
        <taxon>Ecdysozoa</taxon>
        <taxon>Arthropoda</taxon>
        <taxon>Hexapoda</taxon>
        <taxon>Insecta</taxon>
        <taxon>Pterygota</taxon>
        <taxon>Neoptera</taxon>
        <taxon>Endopterygota</taxon>
        <taxon>Hymenoptera</taxon>
        <taxon>Apocrita</taxon>
        <taxon>Aculeata</taxon>
        <taxon>Formicoidea</taxon>
        <taxon>Formicidae</taxon>
        <taxon>Myrmicinae</taxon>
        <taxon>Temnothorax</taxon>
    </lineage>
</organism>
<accession>A0A6J1RG40</accession>
<feature type="region of interest" description="Disordered" evidence="12">
    <location>
        <begin position="280"/>
        <end position="315"/>
    </location>
</feature>
<dbReference type="SMART" id="SM00353">
    <property type="entry name" value="HLH"/>
    <property type="match status" value="1"/>
</dbReference>
<dbReference type="OrthoDB" id="8964853at2759"/>
<feature type="domain" description="BHLH" evidence="14">
    <location>
        <begin position="192"/>
        <end position="244"/>
    </location>
</feature>
<dbReference type="CTD" id="4149"/>
<evidence type="ECO:0000256" key="10">
    <source>
        <dbReference type="ARBA" id="ARBA00029944"/>
    </source>
</evidence>
<dbReference type="GO" id="GO:0046983">
    <property type="term" value="F:protein dimerization activity"/>
    <property type="evidence" value="ECO:0007669"/>
    <property type="project" value="InterPro"/>
</dbReference>
<dbReference type="PANTHER" id="PTHR10328:SF3">
    <property type="entry name" value="PROTEIN MAX"/>
    <property type="match status" value="1"/>
</dbReference>
<keyword evidence="13" id="KW-0472">Membrane</keyword>
<evidence type="ECO:0000313" key="15">
    <source>
        <dbReference type="Proteomes" id="UP000504618"/>
    </source>
</evidence>
<dbReference type="PANTHER" id="PTHR10328">
    <property type="entry name" value="PROTEIN MAX MYC-ASSOCIATED FACTOR X"/>
    <property type="match status" value="1"/>
</dbReference>
<dbReference type="Pfam" id="PF00010">
    <property type="entry name" value="HLH"/>
    <property type="match status" value="1"/>
</dbReference>
<evidence type="ECO:0000256" key="12">
    <source>
        <dbReference type="SAM" id="MobiDB-lite"/>
    </source>
</evidence>
<dbReference type="InterPro" id="IPR011598">
    <property type="entry name" value="bHLH_dom"/>
</dbReference>
<dbReference type="SUPFAM" id="SSF47459">
    <property type="entry name" value="HLH, helix-loop-helix DNA-binding domain"/>
    <property type="match status" value="1"/>
</dbReference>
<evidence type="ECO:0000256" key="8">
    <source>
        <dbReference type="ARBA" id="ARBA00023163"/>
    </source>
</evidence>
<keyword evidence="13" id="KW-0812">Transmembrane</keyword>
<proteinExistence type="inferred from homology"/>
<keyword evidence="3" id="KW-0678">Repressor</keyword>
<keyword evidence="5" id="KW-0805">Transcription regulation</keyword>
<feature type="compositionally biased region" description="Acidic residues" evidence="12">
    <location>
        <begin position="159"/>
        <end position="174"/>
    </location>
</feature>
<evidence type="ECO:0000256" key="6">
    <source>
        <dbReference type="ARBA" id="ARBA00023125"/>
    </source>
</evidence>
<dbReference type="GO" id="GO:0045944">
    <property type="term" value="P:positive regulation of transcription by RNA polymerase II"/>
    <property type="evidence" value="ECO:0007669"/>
    <property type="project" value="TreeGrafter"/>
</dbReference>